<feature type="region of interest" description="Disordered" evidence="1">
    <location>
        <begin position="152"/>
        <end position="196"/>
    </location>
</feature>
<evidence type="ECO:0000313" key="2">
    <source>
        <dbReference type="EMBL" id="KAH9313430.1"/>
    </source>
</evidence>
<proteinExistence type="predicted"/>
<protein>
    <submittedName>
        <fullName evidence="2">Uncharacterized protein</fullName>
    </submittedName>
</protein>
<feature type="region of interest" description="Disordered" evidence="1">
    <location>
        <begin position="261"/>
        <end position="304"/>
    </location>
</feature>
<dbReference type="EMBL" id="JAHRHJ020000006">
    <property type="protein sequence ID" value="KAH9313430.1"/>
    <property type="molecule type" value="Genomic_DNA"/>
</dbReference>
<dbReference type="Proteomes" id="UP000824469">
    <property type="component" value="Unassembled WGS sequence"/>
</dbReference>
<reference evidence="2 3" key="1">
    <citation type="journal article" date="2021" name="Nat. Plants">
        <title>The Taxus genome provides insights into paclitaxel biosynthesis.</title>
        <authorList>
            <person name="Xiong X."/>
            <person name="Gou J."/>
            <person name="Liao Q."/>
            <person name="Li Y."/>
            <person name="Zhou Q."/>
            <person name="Bi G."/>
            <person name="Li C."/>
            <person name="Du R."/>
            <person name="Wang X."/>
            <person name="Sun T."/>
            <person name="Guo L."/>
            <person name="Liang H."/>
            <person name="Lu P."/>
            <person name="Wu Y."/>
            <person name="Zhang Z."/>
            <person name="Ro D.K."/>
            <person name="Shang Y."/>
            <person name="Huang S."/>
            <person name="Yan J."/>
        </authorList>
    </citation>
    <scope>NUCLEOTIDE SEQUENCE [LARGE SCALE GENOMIC DNA]</scope>
    <source>
        <strain evidence="2">Ta-2019</strain>
    </source>
</reference>
<evidence type="ECO:0000256" key="1">
    <source>
        <dbReference type="SAM" id="MobiDB-lite"/>
    </source>
</evidence>
<sequence length="304" mass="33357">MSWVYEHFIPYGRGVEVADPRAVRAARWSNMSVLRAPHQPVASLTITYMEATPYQLMAGVWGEEAMTLVSCSITGQLIDHVGRVEVHPFSRVPQQFGLPYVGMLPPVAPVYRSVREARGGSRGHGWTVVTPGIPIAARRIVRARGRAGAPREPLLLITAGPTHSSDDPIDIDSDSKESTEGGSEEQTEESDPEWHDTQDIMVCTDSLMIPMDKTHAELSVDAGEPSAAGRHTDVFAPVWHVAKMVSTLRTELAGYRTAERLMRSRSHGETTTAPQDPEPSVHSERQRSRSPRRGRAPSAGSRRG</sequence>
<name>A0AA38L9Q6_TAXCH</name>
<feature type="compositionally biased region" description="Acidic residues" evidence="1">
    <location>
        <begin position="182"/>
        <end position="191"/>
    </location>
</feature>
<keyword evidence="3" id="KW-1185">Reference proteome</keyword>
<evidence type="ECO:0000313" key="3">
    <source>
        <dbReference type="Proteomes" id="UP000824469"/>
    </source>
</evidence>
<organism evidence="2 3">
    <name type="scientific">Taxus chinensis</name>
    <name type="common">Chinese yew</name>
    <name type="synonym">Taxus wallichiana var. chinensis</name>
    <dbReference type="NCBI Taxonomy" id="29808"/>
    <lineage>
        <taxon>Eukaryota</taxon>
        <taxon>Viridiplantae</taxon>
        <taxon>Streptophyta</taxon>
        <taxon>Embryophyta</taxon>
        <taxon>Tracheophyta</taxon>
        <taxon>Spermatophyta</taxon>
        <taxon>Pinopsida</taxon>
        <taxon>Pinidae</taxon>
        <taxon>Conifers II</taxon>
        <taxon>Cupressales</taxon>
        <taxon>Taxaceae</taxon>
        <taxon>Taxus</taxon>
    </lineage>
</organism>
<comment type="caution">
    <text evidence="2">The sequence shown here is derived from an EMBL/GenBank/DDBJ whole genome shotgun (WGS) entry which is preliminary data.</text>
</comment>
<gene>
    <name evidence="2" type="ORF">KI387_044064</name>
</gene>
<accession>A0AA38L9Q6</accession>
<dbReference type="AlphaFoldDB" id="A0AA38L9Q6"/>